<accession>A0A074Z050</accession>
<evidence type="ECO:0000313" key="2">
    <source>
        <dbReference type="EMBL" id="KER18847.1"/>
    </source>
</evidence>
<reference evidence="2 3" key="1">
    <citation type="submission" date="2013-11" db="EMBL/GenBank/DDBJ databases">
        <title>Opisthorchis viverrini - life in the bile duct.</title>
        <authorList>
            <person name="Young N.D."/>
            <person name="Nagarajan N."/>
            <person name="Lin S.J."/>
            <person name="Korhonen P.K."/>
            <person name="Jex A.R."/>
            <person name="Hall R.S."/>
            <person name="Safavi-Hemami H."/>
            <person name="Kaewkong W."/>
            <person name="Bertrand D."/>
            <person name="Gao S."/>
            <person name="Seet Q."/>
            <person name="Wongkham S."/>
            <person name="Teh B.T."/>
            <person name="Wongkham C."/>
            <person name="Intapan P.M."/>
            <person name="Maleewong W."/>
            <person name="Yang X."/>
            <person name="Hu M."/>
            <person name="Wang Z."/>
            <person name="Hofmann A."/>
            <person name="Sternberg P.W."/>
            <person name="Tan P."/>
            <person name="Wang J."/>
            <person name="Gasser R.B."/>
        </authorList>
    </citation>
    <scope>NUCLEOTIDE SEQUENCE [LARGE SCALE GENOMIC DNA]</scope>
</reference>
<name>A0A074Z050_OPIVI</name>
<evidence type="ECO:0000256" key="1">
    <source>
        <dbReference type="SAM" id="SignalP"/>
    </source>
</evidence>
<keyword evidence="1" id="KW-0732">Signal</keyword>
<organism evidence="2 3">
    <name type="scientific">Opisthorchis viverrini</name>
    <name type="common">Southeast Asian liver fluke</name>
    <dbReference type="NCBI Taxonomy" id="6198"/>
    <lineage>
        <taxon>Eukaryota</taxon>
        <taxon>Metazoa</taxon>
        <taxon>Spiralia</taxon>
        <taxon>Lophotrochozoa</taxon>
        <taxon>Platyhelminthes</taxon>
        <taxon>Trematoda</taxon>
        <taxon>Digenea</taxon>
        <taxon>Opisthorchiida</taxon>
        <taxon>Opisthorchiata</taxon>
        <taxon>Opisthorchiidae</taxon>
        <taxon>Opisthorchis</taxon>
    </lineage>
</organism>
<protein>
    <submittedName>
        <fullName evidence="2">Uncharacterized protein</fullName>
    </submittedName>
</protein>
<feature type="chain" id="PRO_5001703813" evidence="1">
    <location>
        <begin position="21"/>
        <end position="39"/>
    </location>
</feature>
<feature type="signal peptide" evidence="1">
    <location>
        <begin position="1"/>
        <end position="20"/>
    </location>
</feature>
<evidence type="ECO:0000313" key="3">
    <source>
        <dbReference type="Proteomes" id="UP000054324"/>
    </source>
</evidence>
<proteinExistence type="predicted"/>
<dbReference type="EMBL" id="KL597740">
    <property type="protein sequence ID" value="KER18847.1"/>
    <property type="molecule type" value="Genomic_DNA"/>
</dbReference>
<gene>
    <name evidence="2" type="ORF">T265_12130</name>
</gene>
<dbReference type="RefSeq" id="XP_009177406.1">
    <property type="nucleotide sequence ID" value="XM_009179142.1"/>
</dbReference>
<dbReference type="AlphaFoldDB" id="A0A074Z050"/>
<dbReference type="Proteomes" id="UP000054324">
    <property type="component" value="Unassembled WGS sequence"/>
</dbReference>
<dbReference type="CTD" id="20326298"/>
<keyword evidence="3" id="KW-1185">Reference proteome</keyword>
<sequence length="39" mass="4167">MKLFLVTFTIIQLLTSECLGKSLLMGTQLDSKFASCGAG</sequence>
<dbReference type="GeneID" id="20326298"/>
<dbReference type="KEGG" id="ovi:T265_12130"/>